<dbReference type="OrthoDB" id="7004623at2"/>
<dbReference type="RefSeq" id="WP_084919188.1">
    <property type="nucleotide sequence ID" value="NZ_MTSA01000016.1"/>
</dbReference>
<protein>
    <submittedName>
        <fullName evidence="1">Uncharacterized protein</fullName>
    </submittedName>
</protein>
<accession>A0A244EM64</accession>
<evidence type="ECO:0000313" key="1">
    <source>
        <dbReference type="EMBL" id="OUM05601.1"/>
    </source>
</evidence>
<evidence type="ECO:0000313" key="2">
    <source>
        <dbReference type="Proteomes" id="UP000195128"/>
    </source>
</evidence>
<dbReference type="Proteomes" id="UP000195128">
    <property type="component" value="Unassembled WGS sequence"/>
</dbReference>
<comment type="caution">
    <text evidence="1">The sequence shown here is derived from an EMBL/GenBank/DDBJ whole genome shotgun (WGS) entry which is preliminary data.</text>
</comment>
<dbReference type="AlphaFoldDB" id="A0A244EM64"/>
<gene>
    <name evidence="1" type="ORF">BW686_19780</name>
</gene>
<reference evidence="1 2" key="1">
    <citation type="submission" date="2017-01" db="EMBL/GenBank/DDBJ databases">
        <authorList>
            <person name="Mah S.A."/>
            <person name="Swanson W.J."/>
            <person name="Moy G.W."/>
            <person name="Vacquier V.D."/>
        </authorList>
    </citation>
    <scope>NUCLEOTIDE SEQUENCE [LARGE SCALE GENOMIC DNA]</scope>
    <source>
        <strain evidence="1">PDD-32b-74</strain>
    </source>
</reference>
<proteinExistence type="predicted"/>
<organism evidence="1 2">
    <name type="scientific">Pseudomonas syringae</name>
    <dbReference type="NCBI Taxonomy" id="317"/>
    <lineage>
        <taxon>Bacteria</taxon>
        <taxon>Pseudomonadati</taxon>
        <taxon>Pseudomonadota</taxon>
        <taxon>Gammaproteobacteria</taxon>
        <taxon>Pseudomonadales</taxon>
        <taxon>Pseudomonadaceae</taxon>
        <taxon>Pseudomonas</taxon>
    </lineage>
</organism>
<name>A0A244EM64_PSESX</name>
<sequence>MSTLEESLLSGKNLVSFAHNIAPGLRQDILDCLLYAQLKADESVPHRDDWRTRQGAYQRSLEKNGANRYADVRDQRVKIHHLRDLRKLQLPVNRSPELHQLYGRSLDKLMTSEHAQAFFSSWFTSGRSEHFQVVPCAMHSEDEATIVLCALQMTTTALRPALYFWQILGGEMMVQAAAAGFRFSSKAFDPYRQAVQDTLSAHAAREILRL</sequence>
<dbReference type="EMBL" id="MTSA01000016">
    <property type="protein sequence ID" value="OUM05601.1"/>
    <property type="molecule type" value="Genomic_DNA"/>
</dbReference>